<dbReference type="InterPro" id="IPR017972">
    <property type="entry name" value="Cyt_P450_CS"/>
</dbReference>
<reference evidence="7" key="2">
    <citation type="submission" date="2025-08" db="UniProtKB">
        <authorList>
            <consortium name="RefSeq"/>
        </authorList>
    </citation>
    <scope>IDENTIFICATION</scope>
    <source>
        <tissue evidence="7">Young leaves</tissue>
    </source>
</reference>
<dbReference type="Pfam" id="PF00067">
    <property type="entry name" value="p450"/>
    <property type="match status" value="1"/>
</dbReference>
<dbReference type="Gene3D" id="1.10.630.10">
    <property type="entry name" value="Cytochrome P450"/>
    <property type="match status" value="1"/>
</dbReference>
<dbReference type="SUPFAM" id="SSF48264">
    <property type="entry name" value="Cytochrome P450"/>
    <property type="match status" value="1"/>
</dbReference>
<dbReference type="InterPro" id="IPR001128">
    <property type="entry name" value="Cyt_P450"/>
</dbReference>
<sequence>MEKAPGAWGVAMAVGVVVLSFIAWFARWIQDRRFVRRIERDPGSARLPPGSMGWPLIGEMFDFLRCFKFSGRPDDFIARRKERYGETGIYRSHLFGHPVIVTCSPDLNKQVLGSWTEEGTFSTGWPSSQLLGNAVANIDGVVHKRMRKLMMQAFNSPRALDSHLSTAQPIFISTLEDWISKKKIVAYGEIKTMTFRNISDILVSFKSPELLDTMELLYRGLMAGLRSMIINIPGTAFHHALKCKKKLSGILSDEVRKRKELGVQKHDFMQILIDSVDDNGNKLSEVEIVDNILSLILGGHESTSNVMTWGLYYLAKYPEILEKLKEETLSIKTGKAIDDLLTTEDIKSMKYTSKVAEELIRLTNVPPFIFRRVVKDAVLNGYKFPKNWKVLVWIRSIHIDSKYYDDPLAFNPDRWDNFIPKPGVYSVFGGGPRYCPGSNFARLQIMMFLHHVCLKYRWELLNPESGTAFDPHPRPRDGAEMFFSRAS</sequence>
<dbReference type="Proteomes" id="UP000228380">
    <property type="component" value="Chromosome 4"/>
</dbReference>
<dbReference type="GO" id="GO:0004497">
    <property type="term" value="F:monooxygenase activity"/>
    <property type="evidence" value="ECO:0007669"/>
    <property type="project" value="UniProtKB-KW"/>
</dbReference>
<dbReference type="AlphaFoldDB" id="A0A8B7CER9"/>
<keyword evidence="1 3" id="KW-0479">Metal-binding</keyword>
<dbReference type="InterPro" id="IPR036396">
    <property type="entry name" value="Cyt_P450_sf"/>
</dbReference>
<comment type="cofactor">
    <cofactor evidence="3">
        <name>heme</name>
        <dbReference type="ChEBI" id="CHEBI:30413"/>
    </cofactor>
</comment>
<evidence type="ECO:0000256" key="2">
    <source>
        <dbReference type="ARBA" id="ARBA00023004"/>
    </source>
</evidence>
<dbReference type="GO" id="GO:0005506">
    <property type="term" value="F:iron ion binding"/>
    <property type="evidence" value="ECO:0007669"/>
    <property type="project" value="InterPro"/>
</dbReference>
<evidence type="ECO:0000313" key="7">
    <source>
        <dbReference type="RefSeq" id="XP_008797526.2"/>
    </source>
</evidence>
<dbReference type="RefSeq" id="XP_008797526.2">
    <property type="nucleotide sequence ID" value="XM_008799304.3"/>
</dbReference>
<keyword evidence="3 4" id="KW-0349">Heme</keyword>
<dbReference type="PRINTS" id="PR00463">
    <property type="entry name" value="EP450I"/>
</dbReference>
<accession>A0A8B7CER9</accession>
<dbReference type="PANTHER" id="PTHR24286">
    <property type="entry name" value="CYTOCHROME P450 26"/>
    <property type="match status" value="1"/>
</dbReference>
<dbReference type="KEGG" id="pda:103712708"/>
<dbReference type="GO" id="GO:0016125">
    <property type="term" value="P:sterol metabolic process"/>
    <property type="evidence" value="ECO:0007669"/>
    <property type="project" value="TreeGrafter"/>
</dbReference>
<dbReference type="GO" id="GO:0010268">
    <property type="term" value="P:brassinosteroid homeostasis"/>
    <property type="evidence" value="ECO:0007669"/>
    <property type="project" value="TreeGrafter"/>
</dbReference>
<reference evidence="6" key="1">
    <citation type="journal article" date="2019" name="Nat. Commun.">
        <title>Genome-wide association mapping of date palm fruit traits.</title>
        <authorList>
            <person name="Hazzouri K.M."/>
            <person name="Gros-Balthazard M."/>
            <person name="Flowers J.M."/>
            <person name="Copetti D."/>
            <person name="Lemansour A."/>
            <person name="Lebrun M."/>
            <person name="Masmoudi K."/>
            <person name="Ferrand S."/>
            <person name="Dhar M.I."/>
            <person name="Fresquez Z.A."/>
            <person name="Rosas U."/>
            <person name="Zhang J."/>
            <person name="Talag J."/>
            <person name="Lee S."/>
            <person name="Kudrna D."/>
            <person name="Powell R.F."/>
            <person name="Leitch I.J."/>
            <person name="Krueger R.R."/>
            <person name="Wing R.A."/>
            <person name="Amiri K.M.A."/>
            <person name="Purugganan M.D."/>
        </authorList>
    </citation>
    <scope>NUCLEOTIDE SEQUENCE [LARGE SCALE GENOMIC DNA]</scope>
    <source>
        <strain evidence="6">cv. Khalas</strain>
    </source>
</reference>
<keyword evidence="6" id="KW-1185">Reference proteome</keyword>
<dbReference type="GeneID" id="103712708"/>
<evidence type="ECO:0000256" key="4">
    <source>
        <dbReference type="RuleBase" id="RU000461"/>
    </source>
</evidence>
<evidence type="ECO:0000256" key="1">
    <source>
        <dbReference type="ARBA" id="ARBA00022723"/>
    </source>
</evidence>
<dbReference type="InterPro" id="IPR002401">
    <property type="entry name" value="Cyt_P450_E_grp-I"/>
</dbReference>
<evidence type="ECO:0000256" key="3">
    <source>
        <dbReference type="PIRSR" id="PIRSR602401-1"/>
    </source>
</evidence>
<keyword evidence="5" id="KW-0812">Transmembrane</keyword>
<dbReference type="OrthoDB" id="1879696at2759"/>
<keyword evidence="5" id="KW-1133">Transmembrane helix</keyword>
<dbReference type="PANTHER" id="PTHR24286:SF12">
    <property type="entry name" value="CYTOCHROME P450 FAMILY PROTEIN, EXPRESSED"/>
    <property type="match status" value="1"/>
</dbReference>
<dbReference type="PRINTS" id="PR00385">
    <property type="entry name" value="P450"/>
</dbReference>
<protein>
    <submittedName>
        <fullName evidence="7">Ent-kaurenoic acid oxidase 2-like</fullName>
    </submittedName>
</protein>
<gene>
    <name evidence="7" type="primary">LOC103712708</name>
</gene>
<keyword evidence="4" id="KW-0560">Oxidoreductase</keyword>
<organism evidence="6 7">
    <name type="scientific">Phoenix dactylifera</name>
    <name type="common">Date palm</name>
    <dbReference type="NCBI Taxonomy" id="42345"/>
    <lineage>
        <taxon>Eukaryota</taxon>
        <taxon>Viridiplantae</taxon>
        <taxon>Streptophyta</taxon>
        <taxon>Embryophyta</taxon>
        <taxon>Tracheophyta</taxon>
        <taxon>Spermatophyta</taxon>
        <taxon>Magnoliopsida</taxon>
        <taxon>Liliopsida</taxon>
        <taxon>Arecaceae</taxon>
        <taxon>Coryphoideae</taxon>
        <taxon>Phoeniceae</taxon>
        <taxon>Phoenix</taxon>
    </lineage>
</organism>
<comment type="similarity">
    <text evidence="4">Belongs to the cytochrome P450 family.</text>
</comment>
<dbReference type="PROSITE" id="PS00086">
    <property type="entry name" value="CYTOCHROME_P450"/>
    <property type="match status" value="1"/>
</dbReference>
<evidence type="ECO:0000313" key="6">
    <source>
        <dbReference type="Proteomes" id="UP000228380"/>
    </source>
</evidence>
<feature type="binding site" description="axial binding residue" evidence="3">
    <location>
        <position position="435"/>
    </location>
    <ligand>
        <name>heme</name>
        <dbReference type="ChEBI" id="CHEBI:30413"/>
    </ligand>
    <ligandPart>
        <name>Fe</name>
        <dbReference type="ChEBI" id="CHEBI:18248"/>
    </ligandPart>
</feature>
<keyword evidence="5" id="KW-0472">Membrane</keyword>
<dbReference type="GO" id="GO:0016132">
    <property type="term" value="P:brassinosteroid biosynthetic process"/>
    <property type="evidence" value="ECO:0007669"/>
    <property type="project" value="TreeGrafter"/>
</dbReference>
<dbReference type="GO" id="GO:0020037">
    <property type="term" value="F:heme binding"/>
    <property type="evidence" value="ECO:0007669"/>
    <property type="project" value="InterPro"/>
</dbReference>
<proteinExistence type="inferred from homology"/>
<feature type="transmembrane region" description="Helical" evidence="5">
    <location>
        <begin position="6"/>
        <end position="26"/>
    </location>
</feature>
<keyword evidence="4" id="KW-0503">Monooxygenase</keyword>
<evidence type="ECO:0000256" key="5">
    <source>
        <dbReference type="SAM" id="Phobius"/>
    </source>
</evidence>
<dbReference type="GO" id="GO:0016705">
    <property type="term" value="F:oxidoreductase activity, acting on paired donors, with incorporation or reduction of molecular oxygen"/>
    <property type="evidence" value="ECO:0007669"/>
    <property type="project" value="InterPro"/>
</dbReference>
<name>A0A8B7CER9_PHODC</name>
<keyword evidence="2 3" id="KW-0408">Iron</keyword>